<dbReference type="InterPro" id="IPR011991">
    <property type="entry name" value="ArsR-like_HTH"/>
</dbReference>
<evidence type="ECO:0000256" key="1">
    <source>
        <dbReference type="SAM" id="MobiDB-lite"/>
    </source>
</evidence>
<dbReference type="InterPro" id="IPR036388">
    <property type="entry name" value="WH-like_DNA-bd_sf"/>
</dbReference>
<dbReference type="OrthoDB" id="3730926at2"/>
<comment type="caution">
    <text evidence="3">The sequence shown here is derived from an EMBL/GenBank/DDBJ whole genome shotgun (WGS) entry which is preliminary data.</text>
</comment>
<dbReference type="InterPro" id="IPR036390">
    <property type="entry name" value="WH_DNA-bd_sf"/>
</dbReference>
<proteinExistence type="predicted"/>
<dbReference type="SUPFAM" id="SSF46785">
    <property type="entry name" value="Winged helix' DNA-binding domain"/>
    <property type="match status" value="1"/>
</dbReference>
<organism evidence="3 4">
    <name type="scientific">Pseudonocardia sediminis</name>
    <dbReference type="NCBI Taxonomy" id="1397368"/>
    <lineage>
        <taxon>Bacteria</taxon>
        <taxon>Bacillati</taxon>
        <taxon>Actinomycetota</taxon>
        <taxon>Actinomycetes</taxon>
        <taxon>Pseudonocardiales</taxon>
        <taxon>Pseudonocardiaceae</taxon>
        <taxon>Pseudonocardia</taxon>
    </lineage>
</organism>
<dbReference type="RefSeq" id="WP_130291213.1">
    <property type="nucleotide sequence ID" value="NZ_SHKL01000001.1"/>
</dbReference>
<keyword evidence="4" id="KW-1185">Reference proteome</keyword>
<dbReference type="InterPro" id="IPR001845">
    <property type="entry name" value="HTH_ArsR_DNA-bd_dom"/>
</dbReference>
<dbReference type="GO" id="GO:0003677">
    <property type="term" value="F:DNA binding"/>
    <property type="evidence" value="ECO:0007669"/>
    <property type="project" value="UniProtKB-KW"/>
</dbReference>
<gene>
    <name evidence="3" type="ORF">EV383_3912</name>
</gene>
<name>A0A4Q7UY34_PSEST</name>
<feature type="domain" description="HTH arsR-type" evidence="2">
    <location>
        <begin position="82"/>
        <end position="155"/>
    </location>
</feature>
<sequence length="169" mass="17846">MVEHAPSTDPATDSRLEELERRLRDVERALGGGAPDPGPVRAEGDPGTVHYGGDVHLYGDISWQCTYDAGATLDLDDDPRTSVLSALGHPVRVRIVRSLLRGPRGTAELGEAAELASTGQLYHHLRALTHCGLVEQDGRGSYRIAPRTVVPALVLLTAAADIAGQLGAG</sequence>
<evidence type="ECO:0000313" key="4">
    <source>
        <dbReference type="Proteomes" id="UP000291591"/>
    </source>
</evidence>
<dbReference type="AlphaFoldDB" id="A0A4Q7UY34"/>
<dbReference type="Gene3D" id="1.10.10.10">
    <property type="entry name" value="Winged helix-like DNA-binding domain superfamily/Winged helix DNA-binding domain"/>
    <property type="match status" value="1"/>
</dbReference>
<dbReference type="SMART" id="SM00418">
    <property type="entry name" value="HTH_ARSR"/>
    <property type="match status" value="1"/>
</dbReference>
<protein>
    <submittedName>
        <fullName evidence="3">DNA-binding transcriptional ArsR family regulator</fullName>
    </submittedName>
</protein>
<dbReference type="GO" id="GO:0003700">
    <property type="term" value="F:DNA-binding transcription factor activity"/>
    <property type="evidence" value="ECO:0007669"/>
    <property type="project" value="InterPro"/>
</dbReference>
<accession>A0A4Q7UY34</accession>
<evidence type="ECO:0000259" key="2">
    <source>
        <dbReference type="SMART" id="SM00418"/>
    </source>
</evidence>
<evidence type="ECO:0000313" key="3">
    <source>
        <dbReference type="EMBL" id="RZT87007.1"/>
    </source>
</evidence>
<keyword evidence="3" id="KW-0238">DNA-binding</keyword>
<dbReference type="Proteomes" id="UP000291591">
    <property type="component" value="Unassembled WGS sequence"/>
</dbReference>
<dbReference type="Pfam" id="PF01022">
    <property type="entry name" value="HTH_5"/>
    <property type="match status" value="1"/>
</dbReference>
<dbReference type="EMBL" id="SHKL01000001">
    <property type="protein sequence ID" value="RZT87007.1"/>
    <property type="molecule type" value="Genomic_DNA"/>
</dbReference>
<reference evidence="3 4" key="1">
    <citation type="submission" date="2019-02" db="EMBL/GenBank/DDBJ databases">
        <title>Sequencing the genomes of 1000 actinobacteria strains.</title>
        <authorList>
            <person name="Klenk H.-P."/>
        </authorList>
    </citation>
    <scope>NUCLEOTIDE SEQUENCE [LARGE SCALE GENOMIC DNA]</scope>
    <source>
        <strain evidence="3 4">DSM 45779</strain>
    </source>
</reference>
<dbReference type="CDD" id="cd00090">
    <property type="entry name" value="HTH_ARSR"/>
    <property type="match status" value="1"/>
</dbReference>
<feature type="region of interest" description="Disordered" evidence="1">
    <location>
        <begin position="28"/>
        <end position="47"/>
    </location>
</feature>